<name>A0A8X7SXD8_9BASI</name>
<feature type="compositionally biased region" description="Polar residues" evidence="15">
    <location>
        <begin position="391"/>
        <end position="400"/>
    </location>
</feature>
<dbReference type="InterPro" id="IPR000014">
    <property type="entry name" value="PAS"/>
</dbReference>
<keyword evidence="14" id="KW-0675">Receptor</keyword>
<feature type="region of interest" description="Disordered" evidence="15">
    <location>
        <begin position="351"/>
        <end position="372"/>
    </location>
</feature>
<feature type="region of interest" description="Disordered" evidence="15">
    <location>
        <begin position="1"/>
        <end position="40"/>
    </location>
</feature>
<evidence type="ECO:0000256" key="14">
    <source>
        <dbReference type="ARBA" id="ARBA00023170"/>
    </source>
</evidence>
<keyword evidence="5" id="KW-0479">Metal-binding</keyword>
<feature type="compositionally biased region" description="Low complexity" evidence="15">
    <location>
        <begin position="1878"/>
        <end position="1892"/>
    </location>
</feature>
<feature type="region of interest" description="Disordered" evidence="15">
    <location>
        <begin position="613"/>
        <end position="720"/>
    </location>
</feature>
<feature type="compositionally biased region" description="Low complexity" evidence="15">
    <location>
        <begin position="791"/>
        <end position="806"/>
    </location>
</feature>
<dbReference type="PANTHER" id="PTHR47429:SF7">
    <property type="entry name" value="GATA-FACTOR"/>
    <property type="match status" value="1"/>
</dbReference>
<dbReference type="NCBIfam" id="TIGR00229">
    <property type="entry name" value="sensory_box"/>
    <property type="match status" value="1"/>
</dbReference>
<dbReference type="FunFam" id="3.30.450.20:FF:000064">
    <property type="entry name" value="Vivid PAS protein VVD"/>
    <property type="match status" value="1"/>
</dbReference>
<feature type="compositionally biased region" description="Basic and acidic residues" evidence="15">
    <location>
        <begin position="1977"/>
        <end position="1986"/>
    </location>
</feature>
<evidence type="ECO:0000256" key="15">
    <source>
        <dbReference type="SAM" id="MobiDB-lite"/>
    </source>
</evidence>
<keyword evidence="3" id="KW-0285">Flavoprotein</keyword>
<feature type="domain" description="PAS" evidence="16">
    <location>
        <begin position="1257"/>
        <end position="1322"/>
    </location>
</feature>
<keyword evidence="4" id="KW-0288">FMN</keyword>
<evidence type="ECO:0000313" key="18">
    <source>
        <dbReference type="Proteomes" id="UP000077684"/>
    </source>
</evidence>
<feature type="compositionally biased region" description="Polar residues" evidence="15">
    <location>
        <begin position="961"/>
        <end position="990"/>
    </location>
</feature>
<keyword evidence="18" id="KW-1185">Reference proteome</keyword>
<keyword evidence="12" id="KW-0010">Activator</keyword>
<evidence type="ECO:0000256" key="10">
    <source>
        <dbReference type="ARBA" id="ARBA00023015"/>
    </source>
</evidence>
<feature type="compositionally biased region" description="Low complexity" evidence="15">
    <location>
        <begin position="707"/>
        <end position="720"/>
    </location>
</feature>
<dbReference type="GO" id="GO:0008270">
    <property type="term" value="F:zinc ion binding"/>
    <property type="evidence" value="ECO:0007669"/>
    <property type="project" value="UniProtKB-KW"/>
</dbReference>
<feature type="compositionally biased region" description="Low complexity" evidence="15">
    <location>
        <begin position="433"/>
        <end position="444"/>
    </location>
</feature>
<keyword evidence="9" id="KW-0157">Chromophore</keyword>
<feature type="compositionally biased region" description="Low complexity" evidence="15">
    <location>
        <begin position="650"/>
        <end position="676"/>
    </location>
</feature>
<feature type="compositionally biased region" description="Gly residues" evidence="15">
    <location>
        <begin position="756"/>
        <end position="767"/>
    </location>
</feature>
<keyword evidence="6" id="KW-0677">Repeat</keyword>
<feature type="compositionally biased region" description="Low complexity" evidence="15">
    <location>
        <begin position="944"/>
        <end position="956"/>
    </location>
</feature>
<feature type="compositionally biased region" description="Polar residues" evidence="15">
    <location>
        <begin position="1928"/>
        <end position="1976"/>
    </location>
</feature>
<reference evidence="17" key="2">
    <citation type="journal article" date="2019" name="IMA Fungus">
        <title>Genome sequencing and comparison of five Tilletia species to identify candidate genes for the detection of regulated species infecting wheat.</title>
        <authorList>
            <person name="Nguyen H.D.T."/>
            <person name="Sultana T."/>
            <person name="Kesanakurti P."/>
            <person name="Hambleton S."/>
        </authorList>
    </citation>
    <scope>NUCLEOTIDE SEQUENCE</scope>
    <source>
        <strain evidence="17">DAOMC 236426</strain>
    </source>
</reference>
<evidence type="ECO:0000256" key="3">
    <source>
        <dbReference type="ARBA" id="ARBA00022630"/>
    </source>
</evidence>
<dbReference type="Pfam" id="PF00989">
    <property type="entry name" value="PAS"/>
    <property type="match status" value="1"/>
</dbReference>
<dbReference type="GO" id="GO:0003677">
    <property type="term" value="F:DNA binding"/>
    <property type="evidence" value="ECO:0007669"/>
    <property type="project" value="UniProtKB-KW"/>
</dbReference>
<feature type="compositionally biased region" description="Low complexity" evidence="15">
    <location>
        <begin position="508"/>
        <end position="519"/>
    </location>
</feature>
<evidence type="ECO:0000256" key="5">
    <source>
        <dbReference type="ARBA" id="ARBA00022723"/>
    </source>
</evidence>
<comment type="caution">
    <text evidence="17">The sequence shown here is derived from an EMBL/GenBank/DDBJ whole genome shotgun (WGS) entry which is preliminary data.</text>
</comment>
<dbReference type="PANTHER" id="PTHR47429">
    <property type="entry name" value="PROTEIN TWIN LOV 1"/>
    <property type="match status" value="1"/>
</dbReference>
<dbReference type="PROSITE" id="PS50112">
    <property type="entry name" value="PAS"/>
    <property type="match status" value="2"/>
</dbReference>
<evidence type="ECO:0000313" key="17">
    <source>
        <dbReference type="EMBL" id="KAE8248886.1"/>
    </source>
</evidence>
<feature type="compositionally biased region" description="Polar residues" evidence="15">
    <location>
        <begin position="125"/>
        <end position="141"/>
    </location>
</feature>
<dbReference type="Pfam" id="PF13426">
    <property type="entry name" value="PAS_9"/>
    <property type="match status" value="1"/>
</dbReference>
<dbReference type="GO" id="GO:0005634">
    <property type="term" value="C:nucleus"/>
    <property type="evidence" value="ECO:0007669"/>
    <property type="project" value="TreeGrafter"/>
</dbReference>
<keyword evidence="11" id="KW-0238">DNA-binding</keyword>
<evidence type="ECO:0000256" key="1">
    <source>
        <dbReference type="ARBA" id="ARBA00022543"/>
    </source>
</evidence>
<feature type="region of interest" description="Disordered" evidence="15">
    <location>
        <begin position="496"/>
        <end position="565"/>
    </location>
</feature>
<evidence type="ECO:0000256" key="8">
    <source>
        <dbReference type="ARBA" id="ARBA00022833"/>
    </source>
</evidence>
<reference evidence="17" key="1">
    <citation type="submission" date="2016-04" db="EMBL/GenBank/DDBJ databases">
        <authorList>
            <person name="Nguyen H.D."/>
            <person name="Samba Siva P."/>
            <person name="Cullis J."/>
            <person name="Levesque C.A."/>
            <person name="Hambleton S."/>
        </authorList>
    </citation>
    <scope>NUCLEOTIDE SEQUENCE</scope>
    <source>
        <strain evidence="17">DAOMC 236426</strain>
    </source>
</reference>
<dbReference type="InterPro" id="IPR013767">
    <property type="entry name" value="PAS_fold"/>
</dbReference>
<feature type="region of interest" description="Disordered" evidence="15">
    <location>
        <begin position="387"/>
        <end position="412"/>
    </location>
</feature>
<feature type="compositionally biased region" description="Low complexity" evidence="15">
    <location>
        <begin position="538"/>
        <end position="565"/>
    </location>
</feature>
<keyword evidence="7" id="KW-0863">Zinc-finger</keyword>
<evidence type="ECO:0000256" key="2">
    <source>
        <dbReference type="ARBA" id="ARBA00022606"/>
    </source>
</evidence>
<dbReference type="EMBL" id="LWDE02000318">
    <property type="protein sequence ID" value="KAE8248886.1"/>
    <property type="molecule type" value="Genomic_DNA"/>
</dbReference>
<dbReference type="SMART" id="SM00091">
    <property type="entry name" value="PAS"/>
    <property type="match status" value="3"/>
</dbReference>
<keyword evidence="10" id="KW-0805">Transcription regulation</keyword>
<dbReference type="SUPFAM" id="SSF55785">
    <property type="entry name" value="PYP-like sensor domain (PAS domain)"/>
    <property type="match status" value="2"/>
</dbReference>
<evidence type="ECO:0000256" key="7">
    <source>
        <dbReference type="ARBA" id="ARBA00022771"/>
    </source>
</evidence>
<feature type="compositionally biased region" description="Basic residues" evidence="15">
    <location>
        <begin position="1908"/>
        <end position="1919"/>
    </location>
</feature>
<keyword evidence="2" id="KW-0716">Sensory transduction</keyword>
<feature type="region of interest" description="Disordered" evidence="15">
    <location>
        <begin position="1866"/>
        <end position="1986"/>
    </location>
</feature>
<feature type="domain" description="PAS" evidence="16">
    <location>
        <begin position="1079"/>
        <end position="1101"/>
    </location>
</feature>
<feature type="compositionally biased region" description="Low complexity" evidence="15">
    <location>
        <begin position="1"/>
        <end position="12"/>
    </location>
</feature>
<feature type="region of interest" description="Disordered" evidence="15">
    <location>
        <begin position="120"/>
        <end position="141"/>
    </location>
</feature>
<organism evidence="17 18">
    <name type="scientific">Tilletia controversa</name>
    <name type="common">dwarf bunt fungus</name>
    <dbReference type="NCBI Taxonomy" id="13291"/>
    <lineage>
        <taxon>Eukaryota</taxon>
        <taxon>Fungi</taxon>
        <taxon>Dikarya</taxon>
        <taxon>Basidiomycota</taxon>
        <taxon>Ustilaginomycotina</taxon>
        <taxon>Exobasidiomycetes</taxon>
        <taxon>Tilletiales</taxon>
        <taxon>Tilletiaceae</taxon>
        <taxon>Tilletia</taxon>
    </lineage>
</organism>
<keyword evidence="1" id="KW-0600">Photoreceptor protein</keyword>
<dbReference type="Proteomes" id="UP000077684">
    <property type="component" value="Unassembled WGS sequence"/>
</dbReference>
<evidence type="ECO:0000256" key="4">
    <source>
        <dbReference type="ARBA" id="ARBA00022643"/>
    </source>
</evidence>
<evidence type="ECO:0000256" key="12">
    <source>
        <dbReference type="ARBA" id="ARBA00023159"/>
    </source>
</evidence>
<dbReference type="FunFam" id="3.30.450.20:FF:000092">
    <property type="entry name" value="Related to white collar 1 protein"/>
    <property type="match status" value="1"/>
</dbReference>
<evidence type="ECO:0000256" key="13">
    <source>
        <dbReference type="ARBA" id="ARBA00023163"/>
    </source>
</evidence>
<dbReference type="GO" id="GO:0009881">
    <property type="term" value="F:photoreceptor activity"/>
    <property type="evidence" value="ECO:0007669"/>
    <property type="project" value="UniProtKB-KW"/>
</dbReference>
<evidence type="ECO:0000256" key="9">
    <source>
        <dbReference type="ARBA" id="ARBA00022991"/>
    </source>
</evidence>
<feature type="compositionally biased region" description="Low complexity" evidence="15">
    <location>
        <begin position="873"/>
        <end position="890"/>
    </location>
</feature>
<dbReference type="InterPro" id="IPR035965">
    <property type="entry name" value="PAS-like_dom_sf"/>
</dbReference>
<evidence type="ECO:0000256" key="6">
    <source>
        <dbReference type="ARBA" id="ARBA00022737"/>
    </source>
</evidence>
<evidence type="ECO:0000256" key="11">
    <source>
        <dbReference type="ARBA" id="ARBA00023125"/>
    </source>
</evidence>
<gene>
    <name evidence="17" type="ORF">A4X06_0g3483</name>
</gene>
<feature type="region of interest" description="Disordered" evidence="15">
    <location>
        <begin position="429"/>
        <end position="450"/>
    </location>
</feature>
<protein>
    <recommendedName>
        <fullName evidence="16">PAS domain-containing protein</fullName>
    </recommendedName>
</protein>
<keyword evidence="13" id="KW-0804">Transcription</keyword>
<accession>A0A8X7SXD8</accession>
<dbReference type="CDD" id="cd00130">
    <property type="entry name" value="PAS"/>
    <property type="match status" value="1"/>
</dbReference>
<evidence type="ECO:0000259" key="16">
    <source>
        <dbReference type="PROSITE" id="PS50112"/>
    </source>
</evidence>
<proteinExistence type="predicted"/>
<dbReference type="GO" id="GO:0006355">
    <property type="term" value="P:regulation of DNA-templated transcription"/>
    <property type="evidence" value="ECO:0007669"/>
    <property type="project" value="InterPro"/>
</dbReference>
<feature type="compositionally biased region" description="Low complexity" evidence="15">
    <location>
        <begin position="908"/>
        <end position="922"/>
    </location>
</feature>
<feature type="region of interest" description="Disordered" evidence="15">
    <location>
        <begin position="756"/>
        <end position="1010"/>
    </location>
</feature>
<sequence length="2047" mass="212857">MTTSKSSTLTSKPHIYDEDDDDQHKDNDDSSTPSPRRALLDKHLLPVGAILPCQAEPGRHAGVAGVLRREEGEWASKQQASKNSSRLPISLDRFSLSHTLNKAQRSINQDEGHSFTLHPRLSAADTRSATPTSQDSLRSHFLPSSSFPPGCVAQPYIHRPLSPVDPHNTEFVNQQHPRSPYPILPPSPSSPTVAACDSSSLISTNGTTLPPVPLFNKTSIDAGLTSVPPLSPSTTLVERSFSNNTSVVSRRPSLHSRTPSAASVFLAAQSFYSNNNNNNNQDKAEENCDSNTMSPTFDFNAFINSASPPMSPAAQLLHAQNGVVGVGVGAGTGGVGAGPLISIVHAQTPSFDHAQGANGADGDHDGPTKEAGSLLPAWATVSEVTAATAGPSAQRSQVGPQQVIIRPSGAGRQTSIDAMLFTNETEPMLPTGQQEQQQQQQQQQREGAAATTFYHGSSAGISDIDMIQALGMGPHHANGQMDMSSQQHWTNILQQQQQQLGPGPGPGPAQVQVGVQGFAGPPPMTAPLPQHQHESHPSMHPMPQHFQQQQQQQAQQPQQQMPYPGSIPSYYSSGAIGMAPTPRPVEAYPVVVEQHPAQQVEVLNEAQLQARRAYRAQVAEHHSKFLHHPGPDPETNAEGEQRESKKQRISSVSSSVAAVAAAPAPGPRSPTMSSSRNRGKGRKGGGGSSTTSKFSVSKVLPSGKTTSSGFHNNNSQNGSSSNAAVAAAAAAAAEAAETAAARESVAARVMSWAAGTGGPADGSGGSGEESTTTSSKKKAGPAVSGNGDSSAGPATATANAAAGPAPKKQRSHSNGGTRGVGASGGVHRLSLQERRRLSRLASEATGSDSGGSGGSSSNSNPAKDGNGKGNGSGTTSRSGSFPSQSQSEASGKGVTTTKELPEGGVVAGGPSAADATAAAAAAAGGGDQSVPAKGRLMPERTKRALAAGQAAANAAAEQDSHSSNYNGSKSKSPSSGDEGSKSVASATGSSARAVRESSGEGAATDTDPVFHGPYHEIALTANGKDGPKHVRNSYSSSGFDILGALTKVAARKNPRIQLGPIDLSCAFTVSDALKPDQPLIYVSDTFTRLTGYQPADVLGKNCRFLQAPDGSMVKGAERLNTDGRAVAHMKKHMDRTRECQASLINYKKNGKAFINLVTIVPIPWGDSNVIQYFVGFQVDLVEQPGAILEKDANGQYVVNYTTAGGAPRRSVIPAPLAPVVPDPIKEALEEKARQVNGAHKLAEIVTNGQSDVRPWARLLLDNAQDLIYVLSLKGIFLYVSPSVERILGYKAEELIGRSISEFCHPSDVVPVFRELKDSTSNASIAAAARKSAKALGGYKALTKGGAGQSGPQVNLLLRMRHRSLGHQWIESVGKLHLEQGKGRKVVISSGRARTVYNLSWDQVRRTTDDREPAFWSKVSLDGLVLSSTSRTAAVLGCTPGMLQGQHLMEMCNGEAGPAIVQALRGRSVSMVAHMLHDTVGQGEPVPVISTFYPSVEQALAFGGQDAGSSDELPVPVVADAVNGDDASKRHAAANKTAAGPFGDSTASVFVHIRRATSEMPLEANIAYLDDLQMLKMQAQLAPGSLQTLPSLKAAMNQQQQPSKPILAASDILADPAAVAAATAAAAADLGGTGSVFTELSTYRSSSWVFELHQLKIMNKRLREEVKIAQRQGRLGLGGVGAGNAAAAVVVPSVSVPVPVVASTPAAAAVVLSTPAPTSQQMLAHQHQVAAQAQAMMHNPSHMSSIVGSLNGSSSYMGVPMALEPSNSSTAGGNGGGFPTAQSPTSSIVLPAGGMTMSGRANALAAAGLRRPGIIPMQQPSMHSQPQQQMLPHGVSSFTSSSQMVSFQQQQQPQQWMYSMPMGMHPLAREGSMGVPMDTPSSTGGPGSISSASLFDVYSQQNGGGGGGGHHHHQHLHPHRPSMPGHSGSDFSGFNASGETTTSATSVELSSNGEDSGPGSRSNSSAQIHRPGSSSAEESMKEHKRRVDASTAVLLKAAAAAAAQQQQHLHHAQQQRLFPNGGIGDLVAGRKRSAAGDVLPLGQNPASH</sequence>
<keyword evidence="8" id="KW-0862">Zinc</keyword>
<dbReference type="Gene3D" id="3.30.450.20">
    <property type="entry name" value="PAS domain"/>
    <property type="match status" value="2"/>
</dbReference>